<keyword evidence="2" id="KW-1133">Transmembrane helix</keyword>
<dbReference type="GO" id="GO:1990281">
    <property type="term" value="C:efflux pump complex"/>
    <property type="evidence" value="ECO:0007669"/>
    <property type="project" value="TreeGrafter"/>
</dbReference>
<dbReference type="OrthoDB" id="9760528at2"/>
<dbReference type="RefSeq" id="WP_073324977.1">
    <property type="nucleotide sequence ID" value="NZ_FQWD01000007.1"/>
</dbReference>
<dbReference type="Gene3D" id="1.10.287.470">
    <property type="entry name" value="Helix hairpin bin"/>
    <property type="match status" value="1"/>
</dbReference>
<dbReference type="GO" id="GO:0015562">
    <property type="term" value="F:efflux transmembrane transporter activity"/>
    <property type="evidence" value="ECO:0007669"/>
    <property type="project" value="TreeGrafter"/>
</dbReference>
<proteinExistence type="predicted"/>
<dbReference type="PANTHER" id="PTHR30469">
    <property type="entry name" value="MULTIDRUG RESISTANCE PROTEIN MDTA"/>
    <property type="match status" value="1"/>
</dbReference>
<organism evidence="3 4">
    <name type="scientific">Marisediminitalea aggregata</name>
    <dbReference type="NCBI Taxonomy" id="634436"/>
    <lineage>
        <taxon>Bacteria</taxon>
        <taxon>Pseudomonadati</taxon>
        <taxon>Pseudomonadota</taxon>
        <taxon>Gammaproteobacteria</taxon>
        <taxon>Alteromonadales</taxon>
        <taxon>Alteromonadaceae</taxon>
        <taxon>Marisediminitalea</taxon>
    </lineage>
</organism>
<dbReference type="EMBL" id="FQWD01000007">
    <property type="protein sequence ID" value="SHH20956.1"/>
    <property type="molecule type" value="Genomic_DNA"/>
</dbReference>
<keyword evidence="2" id="KW-0472">Membrane</keyword>
<evidence type="ECO:0000256" key="2">
    <source>
        <dbReference type="SAM" id="Phobius"/>
    </source>
</evidence>
<feature type="coiled-coil region" evidence="1">
    <location>
        <begin position="115"/>
        <end position="169"/>
    </location>
</feature>
<feature type="transmembrane region" description="Helical" evidence="2">
    <location>
        <begin position="25"/>
        <end position="47"/>
    </location>
</feature>
<dbReference type="STRING" id="634436.SAMN05216361_4030"/>
<gene>
    <name evidence="3" type="ORF">SAMN05216361_4030</name>
</gene>
<keyword evidence="2" id="KW-0812">Transmembrane</keyword>
<evidence type="ECO:0000313" key="4">
    <source>
        <dbReference type="Proteomes" id="UP000184520"/>
    </source>
</evidence>
<evidence type="ECO:0000313" key="3">
    <source>
        <dbReference type="EMBL" id="SHH20956.1"/>
    </source>
</evidence>
<sequence>MNSAERFLQNIVSVSEQSMPRTHKVVTGLIIGALLIAAAVLWFTPWIQTAFGQGSVDSMEPNGRMQAISALVDGQIKTWHVREGMKVKAGDPIVTLTDVDTQRIEKLQSQLAATKQRHEADVTAVENAQKNLARQKALLQQGLVSQRDVEAAQIQLESLRAKAASSQADITSVSMVLSRQETLTKVAPVDGTIVRLFAGGTATYVKAGDVLGHFIPDGVTRYVKITVSGLDAPLVKPGAKARIQFEGWPVIQFSGWPDTAVGTFGGEVEYVEPVANQMGAFQVWIKPDAEDIPWPSANVVRLGSRVRAWILLEEVRLGYELWRQLNNFPPQQTQQTQQIEQQGSAK</sequence>
<dbReference type="Proteomes" id="UP000184520">
    <property type="component" value="Unassembled WGS sequence"/>
</dbReference>
<keyword evidence="4" id="KW-1185">Reference proteome</keyword>
<protein>
    <submittedName>
        <fullName evidence="3">RND family efflux transporter, MFP subunit</fullName>
    </submittedName>
</protein>
<dbReference type="AlphaFoldDB" id="A0A1M5R4B4"/>
<dbReference type="Gene3D" id="2.40.50.100">
    <property type="match status" value="1"/>
</dbReference>
<keyword evidence="1" id="KW-0175">Coiled coil</keyword>
<accession>A0A1M5R4B4</accession>
<dbReference type="PANTHER" id="PTHR30469:SF33">
    <property type="entry name" value="SLR1207 PROTEIN"/>
    <property type="match status" value="1"/>
</dbReference>
<evidence type="ECO:0000256" key="1">
    <source>
        <dbReference type="SAM" id="Coils"/>
    </source>
</evidence>
<reference evidence="4" key="1">
    <citation type="submission" date="2016-11" db="EMBL/GenBank/DDBJ databases">
        <authorList>
            <person name="Varghese N."/>
            <person name="Submissions S."/>
        </authorList>
    </citation>
    <scope>NUCLEOTIDE SEQUENCE [LARGE SCALE GENOMIC DNA]</scope>
    <source>
        <strain evidence="4">CGMCC 1.8995</strain>
    </source>
</reference>
<dbReference type="SUPFAM" id="SSF111369">
    <property type="entry name" value="HlyD-like secretion proteins"/>
    <property type="match status" value="1"/>
</dbReference>
<name>A0A1M5R4B4_9ALTE</name>